<dbReference type="PANTHER" id="PTHR22916">
    <property type="entry name" value="GLYCOSYLTRANSFERASE"/>
    <property type="match status" value="1"/>
</dbReference>
<evidence type="ECO:0000256" key="1">
    <source>
        <dbReference type="ARBA" id="ARBA00022676"/>
    </source>
</evidence>
<dbReference type="Gene3D" id="3.90.550.10">
    <property type="entry name" value="Spore Coat Polysaccharide Biosynthesis Protein SpsA, Chain A"/>
    <property type="match status" value="1"/>
</dbReference>
<comment type="caution">
    <text evidence="4">The sequence shown here is derived from an EMBL/GenBank/DDBJ whole genome shotgun (WGS) entry which is preliminary data.</text>
</comment>
<evidence type="ECO:0000259" key="3">
    <source>
        <dbReference type="Pfam" id="PF00535"/>
    </source>
</evidence>
<dbReference type="InterPro" id="IPR029044">
    <property type="entry name" value="Nucleotide-diphossugar_trans"/>
</dbReference>
<dbReference type="EMBL" id="BAABFN010000004">
    <property type="protein sequence ID" value="GAA4311485.1"/>
    <property type="molecule type" value="Genomic_DNA"/>
</dbReference>
<gene>
    <name evidence="4" type="ORF">GCM10023143_20620</name>
</gene>
<dbReference type="Proteomes" id="UP001501207">
    <property type="component" value="Unassembled WGS sequence"/>
</dbReference>
<keyword evidence="1" id="KW-0328">Glycosyltransferase</keyword>
<dbReference type="CDD" id="cd00761">
    <property type="entry name" value="Glyco_tranf_GTA_type"/>
    <property type="match status" value="1"/>
</dbReference>
<name>A0ABP8FV47_9BACT</name>
<reference evidence="5" key="1">
    <citation type="journal article" date="2019" name="Int. J. Syst. Evol. Microbiol.">
        <title>The Global Catalogue of Microorganisms (GCM) 10K type strain sequencing project: providing services to taxonomists for standard genome sequencing and annotation.</title>
        <authorList>
            <consortium name="The Broad Institute Genomics Platform"/>
            <consortium name="The Broad Institute Genome Sequencing Center for Infectious Disease"/>
            <person name="Wu L."/>
            <person name="Ma J."/>
        </authorList>
    </citation>
    <scope>NUCLEOTIDE SEQUENCE [LARGE SCALE GENOMIC DNA]</scope>
    <source>
        <strain evidence="5">JCM 17664</strain>
    </source>
</reference>
<keyword evidence="2" id="KW-0808">Transferase</keyword>
<keyword evidence="5" id="KW-1185">Reference proteome</keyword>
<protein>
    <recommendedName>
        <fullName evidence="3">Glycosyltransferase 2-like domain-containing protein</fullName>
    </recommendedName>
</protein>
<dbReference type="PANTHER" id="PTHR22916:SF51">
    <property type="entry name" value="GLYCOSYLTRANSFERASE EPSH-RELATED"/>
    <property type="match status" value="1"/>
</dbReference>
<dbReference type="SUPFAM" id="SSF53448">
    <property type="entry name" value="Nucleotide-diphospho-sugar transferases"/>
    <property type="match status" value="1"/>
</dbReference>
<evidence type="ECO:0000313" key="4">
    <source>
        <dbReference type="EMBL" id="GAA4311485.1"/>
    </source>
</evidence>
<proteinExistence type="predicted"/>
<dbReference type="Pfam" id="PF00535">
    <property type="entry name" value="Glycos_transf_2"/>
    <property type="match status" value="1"/>
</dbReference>
<organism evidence="4 5">
    <name type="scientific">Compostibacter hankyongensis</name>
    <dbReference type="NCBI Taxonomy" id="1007089"/>
    <lineage>
        <taxon>Bacteria</taxon>
        <taxon>Pseudomonadati</taxon>
        <taxon>Bacteroidota</taxon>
        <taxon>Chitinophagia</taxon>
        <taxon>Chitinophagales</taxon>
        <taxon>Chitinophagaceae</taxon>
        <taxon>Compostibacter</taxon>
    </lineage>
</organism>
<evidence type="ECO:0000256" key="2">
    <source>
        <dbReference type="ARBA" id="ARBA00022679"/>
    </source>
</evidence>
<feature type="domain" description="Glycosyltransferase 2-like" evidence="3">
    <location>
        <begin position="5"/>
        <end position="136"/>
    </location>
</feature>
<sequence length="332" mass="37861">MVKMSVVVPAYNVEPYIIKCLDSIVNQTLSDIEIIVVNDGSIDGTERLVSEFIVAHKNVNIQLVGQSNEGLGAARNTGIINATGEYISFVDSDDWIDADMLKEMYTIASADKADVAICNYRKVYPSYVETIKGANIKELYLDDPLRISKYLLSLKIPTSACNKIFRLGFLKSENFKFSIGKWYEDIPLTVLLVKAKSIAIVDRPFYNYRQRPGSIMKSTHPCMLNKKSLIIAVINDLKLIPLISDQLTQEFQFFFLNTYVLQLINQIALYGNFEKNKLAKSIIADGDTKRFYKKFLLNKCISYRDRIGLLLIKVNIGLYLFMYRKYKGRISD</sequence>
<evidence type="ECO:0000313" key="5">
    <source>
        <dbReference type="Proteomes" id="UP001501207"/>
    </source>
</evidence>
<dbReference type="InterPro" id="IPR001173">
    <property type="entry name" value="Glyco_trans_2-like"/>
</dbReference>
<accession>A0ABP8FV47</accession>